<evidence type="ECO:0000256" key="2">
    <source>
        <dbReference type="ARBA" id="ARBA00012224"/>
    </source>
</evidence>
<evidence type="ECO:0000259" key="6">
    <source>
        <dbReference type="Pfam" id="PF00155"/>
    </source>
</evidence>
<dbReference type="GO" id="GO:0047804">
    <property type="term" value="F:cysteine-S-conjugate beta-lyase activity"/>
    <property type="evidence" value="ECO:0007669"/>
    <property type="project" value="UniProtKB-EC"/>
</dbReference>
<gene>
    <name evidence="7" type="ORF">H9Q81_03590</name>
</gene>
<dbReference type="InterPro" id="IPR015421">
    <property type="entry name" value="PyrdxlP-dep_Trfase_major"/>
</dbReference>
<dbReference type="RefSeq" id="WP_101474748.1">
    <property type="nucleotide sequence ID" value="NZ_CP060637.1"/>
</dbReference>
<dbReference type="Gene3D" id="3.90.1150.10">
    <property type="entry name" value="Aspartate Aminotransferase, domain 1"/>
    <property type="match status" value="1"/>
</dbReference>
<dbReference type="InterPro" id="IPR027619">
    <property type="entry name" value="C-S_lyase_PatB-like"/>
</dbReference>
<dbReference type="KEGG" id="fho:H9Q81_03590"/>
<dbReference type="GO" id="GO:0008483">
    <property type="term" value="F:transaminase activity"/>
    <property type="evidence" value="ECO:0007669"/>
    <property type="project" value="UniProtKB-KW"/>
</dbReference>
<dbReference type="GO" id="GO:0030170">
    <property type="term" value="F:pyridoxal phosphate binding"/>
    <property type="evidence" value="ECO:0007669"/>
    <property type="project" value="InterPro"/>
</dbReference>
<evidence type="ECO:0000313" key="7">
    <source>
        <dbReference type="EMBL" id="QNM15930.1"/>
    </source>
</evidence>
<dbReference type="EMBL" id="CP060637">
    <property type="protein sequence ID" value="QNM15930.1"/>
    <property type="molecule type" value="Genomic_DNA"/>
</dbReference>
<evidence type="ECO:0000256" key="5">
    <source>
        <dbReference type="ARBA" id="ARBA00037974"/>
    </source>
</evidence>
<dbReference type="CDD" id="cd00609">
    <property type="entry name" value="AAT_like"/>
    <property type="match status" value="1"/>
</dbReference>
<comment type="similarity">
    <text evidence="5">Belongs to the class-II pyridoxal-phosphate-dependent aminotransferase family. MalY/PatB cystathionine beta-lyase subfamily.</text>
</comment>
<comment type="cofactor">
    <cofactor evidence="1">
        <name>pyridoxal 5'-phosphate</name>
        <dbReference type="ChEBI" id="CHEBI:597326"/>
    </cofactor>
</comment>
<keyword evidence="4" id="KW-0456">Lyase</keyword>
<evidence type="ECO:0000256" key="3">
    <source>
        <dbReference type="ARBA" id="ARBA00022898"/>
    </source>
</evidence>
<dbReference type="InterPro" id="IPR015424">
    <property type="entry name" value="PyrdxlP-dep_Trfase"/>
</dbReference>
<dbReference type="PANTHER" id="PTHR43525">
    <property type="entry name" value="PROTEIN MALY"/>
    <property type="match status" value="1"/>
</dbReference>
<dbReference type="PANTHER" id="PTHR43525:SF1">
    <property type="entry name" value="PROTEIN MALY"/>
    <property type="match status" value="1"/>
</dbReference>
<protein>
    <recommendedName>
        <fullName evidence="2">cysteine-S-conjugate beta-lyase</fullName>
        <ecNumber evidence="2">4.4.1.13</ecNumber>
    </recommendedName>
</protein>
<keyword evidence="3" id="KW-0663">Pyridoxal phosphate</keyword>
<keyword evidence="7" id="KW-0808">Transferase</keyword>
<dbReference type="EC" id="4.4.1.13" evidence="2"/>
<dbReference type="NCBIfam" id="TIGR04350">
    <property type="entry name" value="C_S_lyase_PatB"/>
    <property type="match status" value="1"/>
</dbReference>
<dbReference type="SUPFAM" id="SSF53383">
    <property type="entry name" value="PLP-dependent transferases"/>
    <property type="match status" value="1"/>
</dbReference>
<sequence>MKYNFDEIIERRNTLSKKWNPNFYKDTFNGKTDLLPLWVADMDFKVAPPILESLSEIINHGVLGYTAPDEKCYDAIINWNKRRKNADIKKEWIVFTSGVVPAINFIIQTFTKEQDSVLIQTPVYHPFRLSTENNNRKVIENPLMNNNGHYEINFEDFEQKIIKHNVKLFILCNPHNPVGRVWSKDEIEKMAKICLKHNVLIISDEIHSDLIFKENKFHSFLTLDHKYMENAIVCTAPSKTFNLAGLQTSIIIIPNKVIREKYQHTLANVRLENPNTFGIEAIKAGYNKSEQWLEELMGYLDNNRKFIKEYLDKNIPLAKYKLPEGTYLAWIDLNEVLPKDEKIEDFFENKAKVAIDYGYWFGEQGKGFIRLNFACPQQILKEALDRIKNAL</sequence>
<dbReference type="InterPro" id="IPR004839">
    <property type="entry name" value="Aminotransferase_I/II_large"/>
</dbReference>
<evidence type="ECO:0000313" key="8">
    <source>
        <dbReference type="Proteomes" id="UP000515913"/>
    </source>
</evidence>
<dbReference type="InterPro" id="IPR015422">
    <property type="entry name" value="PyrdxlP-dep_Trfase_small"/>
</dbReference>
<dbReference type="Pfam" id="PF00155">
    <property type="entry name" value="Aminotran_1_2"/>
    <property type="match status" value="1"/>
</dbReference>
<accession>A0A7G9GYP8</accession>
<dbReference type="Proteomes" id="UP000515913">
    <property type="component" value="Chromosome"/>
</dbReference>
<feature type="domain" description="Aminotransferase class I/classII large" evidence="6">
    <location>
        <begin position="41"/>
        <end position="387"/>
    </location>
</feature>
<reference evidence="7 8" key="1">
    <citation type="submission" date="2020-08" db="EMBL/GenBank/DDBJ databases">
        <authorList>
            <person name="Liu C."/>
            <person name="Sun Q."/>
        </authorList>
    </citation>
    <scope>NUCLEOTIDE SEQUENCE [LARGE SCALE GENOMIC DNA]</scope>
    <source>
        <strain evidence="7 8">NSJ-57</strain>
    </source>
</reference>
<dbReference type="Gene3D" id="3.40.640.10">
    <property type="entry name" value="Type I PLP-dependent aspartate aminotransferase-like (Major domain)"/>
    <property type="match status" value="1"/>
</dbReference>
<keyword evidence="7" id="KW-0032">Aminotransferase</keyword>
<name>A0A7G9GYP8_9FUSO</name>
<keyword evidence="8" id="KW-1185">Reference proteome</keyword>
<evidence type="ECO:0000256" key="4">
    <source>
        <dbReference type="ARBA" id="ARBA00023239"/>
    </source>
</evidence>
<evidence type="ECO:0000256" key="1">
    <source>
        <dbReference type="ARBA" id="ARBA00001933"/>
    </source>
</evidence>
<proteinExistence type="inferred from homology"/>
<dbReference type="AlphaFoldDB" id="A0A7G9GYP8"/>
<organism evidence="7 8">
    <name type="scientific">Fusobacterium hominis</name>
    <dbReference type="NCBI Taxonomy" id="2764326"/>
    <lineage>
        <taxon>Bacteria</taxon>
        <taxon>Fusobacteriati</taxon>
        <taxon>Fusobacteriota</taxon>
        <taxon>Fusobacteriia</taxon>
        <taxon>Fusobacteriales</taxon>
        <taxon>Fusobacteriaceae</taxon>
        <taxon>Fusobacterium</taxon>
    </lineage>
</organism>
<dbReference type="InterPro" id="IPR051798">
    <property type="entry name" value="Class-II_PLP-Dep_Aminotrans"/>
</dbReference>